<comment type="caution">
    <text evidence="1">The sequence shown here is derived from an EMBL/GenBank/DDBJ whole genome shotgun (WGS) entry which is preliminary data.</text>
</comment>
<proteinExistence type="predicted"/>
<dbReference type="Proteomes" id="UP000520814">
    <property type="component" value="Unassembled WGS sequence"/>
</dbReference>
<dbReference type="EMBL" id="JACHGW010000005">
    <property type="protein sequence ID" value="MBB6052993.1"/>
    <property type="molecule type" value="Genomic_DNA"/>
</dbReference>
<gene>
    <name evidence="1" type="ORF">HNQ39_004825</name>
</gene>
<evidence type="ECO:0008006" key="3">
    <source>
        <dbReference type="Google" id="ProtNLM"/>
    </source>
</evidence>
<dbReference type="InterPro" id="IPR008775">
    <property type="entry name" value="Phytyl_CoA_dOase-like"/>
</dbReference>
<name>A0A7W9SVZ6_ARMRO</name>
<evidence type="ECO:0000313" key="1">
    <source>
        <dbReference type="EMBL" id="MBB6052993.1"/>
    </source>
</evidence>
<dbReference type="GO" id="GO:0016706">
    <property type="term" value="F:2-oxoglutarate-dependent dioxygenase activity"/>
    <property type="evidence" value="ECO:0007669"/>
    <property type="project" value="UniProtKB-ARBA"/>
</dbReference>
<dbReference type="PANTHER" id="PTHR20883:SF48">
    <property type="entry name" value="ECTOINE DIOXYGENASE"/>
    <property type="match status" value="1"/>
</dbReference>
<dbReference type="Gene3D" id="2.60.120.620">
    <property type="entry name" value="q2cbj1_9rhob like domain"/>
    <property type="match status" value="1"/>
</dbReference>
<dbReference type="SUPFAM" id="SSF51197">
    <property type="entry name" value="Clavaminate synthase-like"/>
    <property type="match status" value="1"/>
</dbReference>
<dbReference type="AlphaFoldDB" id="A0A7W9SVZ6"/>
<dbReference type="RefSeq" id="WP_184202855.1">
    <property type="nucleotide sequence ID" value="NZ_JACHGW010000005.1"/>
</dbReference>
<organism evidence="1 2">
    <name type="scientific">Armatimonas rosea</name>
    <dbReference type="NCBI Taxonomy" id="685828"/>
    <lineage>
        <taxon>Bacteria</taxon>
        <taxon>Bacillati</taxon>
        <taxon>Armatimonadota</taxon>
        <taxon>Armatimonadia</taxon>
        <taxon>Armatimonadales</taxon>
        <taxon>Armatimonadaceae</taxon>
        <taxon>Armatimonas</taxon>
    </lineage>
</organism>
<dbReference type="GO" id="GO:0005506">
    <property type="term" value="F:iron ion binding"/>
    <property type="evidence" value="ECO:0007669"/>
    <property type="project" value="UniProtKB-ARBA"/>
</dbReference>
<reference evidence="1 2" key="1">
    <citation type="submission" date="2020-08" db="EMBL/GenBank/DDBJ databases">
        <title>Genomic Encyclopedia of Type Strains, Phase IV (KMG-IV): sequencing the most valuable type-strain genomes for metagenomic binning, comparative biology and taxonomic classification.</title>
        <authorList>
            <person name="Goeker M."/>
        </authorList>
    </citation>
    <scope>NUCLEOTIDE SEQUENCE [LARGE SCALE GENOMIC DNA]</scope>
    <source>
        <strain evidence="1 2">DSM 23562</strain>
    </source>
</reference>
<protein>
    <recommendedName>
        <fullName evidence="3">Phytanoyl-CoA dioxygenase (PhyH)</fullName>
    </recommendedName>
</protein>
<sequence>MTDAQRVAFDEQGYLSLPGALVGAALAQVQEAAAQAEALWSADTSRLGARSAALDQVQAPIEYDDRLLELLWHPTVFPVVRALLGDDVAMIDNDLFLTPPRTPQTHAGWHHDVGMQGIYHPKSLLMVKVFYLLTDVDETRGPTMVVPGSQRWEESPQSVESAVAMTGKAGDAYLFNCRIYHCAANNDSDHWRRVLIYNYGHFWMKPWQGYEPSARLLAAAHASGDPVRKQLLGIGDAYGQRLAA</sequence>
<accession>A0A7W9SVZ6</accession>
<dbReference type="Pfam" id="PF05721">
    <property type="entry name" value="PhyH"/>
    <property type="match status" value="1"/>
</dbReference>
<keyword evidence="2" id="KW-1185">Reference proteome</keyword>
<evidence type="ECO:0000313" key="2">
    <source>
        <dbReference type="Proteomes" id="UP000520814"/>
    </source>
</evidence>
<dbReference type="PANTHER" id="PTHR20883">
    <property type="entry name" value="PHYTANOYL-COA DIOXYGENASE DOMAIN CONTAINING 1"/>
    <property type="match status" value="1"/>
</dbReference>